<dbReference type="Pfam" id="PF07592">
    <property type="entry name" value="DDE_Tnp_ISAZ013"/>
    <property type="match status" value="1"/>
</dbReference>
<dbReference type="AlphaFoldDB" id="F4BV05"/>
<accession>F4BV05</accession>
<dbReference type="OrthoDB" id="136019at2157"/>
<dbReference type="Proteomes" id="UP000007807">
    <property type="component" value="Chromosome"/>
</dbReference>
<dbReference type="RefSeq" id="WP_013718493.1">
    <property type="nucleotide sequence ID" value="NC_015416.1"/>
</dbReference>
<feature type="region of interest" description="Disordered" evidence="1">
    <location>
        <begin position="58"/>
        <end position="85"/>
    </location>
</feature>
<evidence type="ECO:0000313" key="4">
    <source>
        <dbReference type="Proteomes" id="UP000007807"/>
    </source>
</evidence>
<evidence type="ECO:0000313" key="3">
    <source>
        <dbReference type="EMBL" id="AEB69575.1"/>
    </source>
</evidence>
<dbReference type="EMBL" id="CP002565">
    <property type="protein sequence ID" value="AEB67431.1"/>
    <property type="molecule type" value="Genomic_DNA"/>
</dbReference>
<keyword evidence="4" id="KW-1185">Reference proteome</keyword>
<protein>
    <submittedName>
        <fullName evidence="3">Transposase, Rhodopirellula family protein</fullName>
    </submittedName>
</protein>
<reference evidence="3 4" key="1">
    <citation type="journal article" date="2011" name="J. Bacteriol.">
        <title>Complete genome sequence of Methanosaeta concilii, a specialist in aceticlastic methanogenesis.</title>
        <authorList>
            <person name="Barber R.D."/>
            <person name="Zhang L."/>
            <person name="Harnack M."/>
            <person name="Olson M.V."/>
            <person name="Kaul R."/>
            <person name="Ingram-Smith C."/>
            <person name="Smith K.S."/>
        </authorList>
    </citation>
    <scope>NUCLEOTIDE SEQUENCE [LARGE SCALE GENOMIC DNA]</scope>
    <source>
        <strain evidence="4">ATCC 5969 / DSM 3671 / JCM 10134 / NBRC 103675 / OCM 69 / GP-6</strain>
        <strain evidence="3">GP6</strain>
    </source>
</reference>
<dbReference type="GeneID" id="10462537"/>
<organism evidence="3 4">
    <name type="scientific">Methanothrix soehngenii (strain ATCC 5969 / DSM 3671 / JCM 10134 / NBRC 103675 / OCM 69 / GP-6)</name>
    <name type="common">Methanosaeta concilii</name>
    <dbReference type="NCBI Taxonomy" id="990316"/>
    <lineage>
        <taxon>Archaea</taxon>
        <taxon>Methanobacteriati</taxon>
        <taxon>Methanobacteriota</taxon>
        <taxon>Stenosarchaea group</taxon>
        <taxon>Methanomicrobia</taxon>
        <taxon>Methanotrichales</taxon>
        <taxon>Methanotrichaceae</taxon>
        <taxon>Methanothrix</taxon>
    </lineage>
</organism>
<proteinExistence type="predicted"/>
<dbReference type="KEGG" id="mcj:MCON_3317"/>
<gene>
    <name evidence="2" type="ordered locus">MCON_0602</name>
    <name evidence="3" type="ordered locus">MCON_3317</name>
</gene>
<dbReference type="NCBIfam" id="NF033519">
    <property type="entry name" value="transpos_ISAzo13"/>
    <property type="match status" value="1"/>
</dbReference>
<dbReference type="HOGENOM" id="CLU_024793_0_0_2"/>
<evidence type="ECO:0000256" key="1">
    <source>
        <dbReference type="SAM" id="MobiDB-lite"/>
    </source>
</evidence>
<dbReference type="InParanoid" id="F4BV05"/>
<sequence>MESEVDYEPFLKALSGADPIQARRFAAAKALELGWGGVSKVSAITGFSRTTINKGIQELESNEDLKPPERLRKPGGGRKRVADREPNLLNDLEKIMEESTAGDPMSLLKWTYKSTYAIAEELQSRGHKVSHDTVRRLLKESGYSLQANRKNLEGKSGPERDTQFRYVSSQAAKFIDAGDPVISVDAKKKELVGNYKNSGRTWRQKGQPELVNVYDFPSKAIGAAIPYGVYDPKRNEGVVNIGKSHNTAEFAVESIRQWWNLVGKYRYAGCKNLLICADGGGSNGSRNRGWKFFLQQLADEIGITITVSHFPPGTSKWNKIEHCMFSFISMNWRGKPLSSYETIIKLIGSTKTKKGLRIEARLDDRDYETGIKILDEDMARLKISVHELYPMWNYSIEPRLTTSK</sequence>
<feature type="compositionally biased region" description="Basic and acidic residues" evidence="1">
    <location>
        <begin position="63"/>
        <end position="72"/>
    </location>
</feature>
<dbReference type="InterPro" id="IPR011518">
    <property type="entry name" value="Transposase_36"/>
</dbReference>
<name>F4BV05_METSG</name>
<evidence type="ECO:0000313" key="2">
    <source>
        <dbReference type="EMBL" id="AEB67431.1"/>
    </source>
</evidence>
<dbReference type="KEGG" id="mcj:MCON_0602"/>
<dbReference type="EMBL" id="CP002565">
    <property type="protein sequence ID" value="AEB69575.1"/>
    <property type="molecule type" value="Genomic_DNA"/>
</dbReference>